<dbReference type="EMBL" id="PQCO01000171">
    <property type="protein sequence ID" value="PUE02847.1"/>
    <property type="molecule type" value="Genomic_DNA"/>
</dbReference>
<gene>
    <name evidence="10 11" type="primary">lolA</name>
    <name evidence="11" type="ORF">C3L24_05415</name>
</gene>
<evidence type="ECO:0000256" key="2">
    <source>
        <dbReference type="ARBA" id="ARBA00007615"/>
    </source>
</evidence>
<comment type="caution">
    <text evidence="11">The sequence shown here is derived from an EMBL/GenBank/DDBJ whole genome shotgun (WGS) entry which is preliminary data.</text>
</comment>
<protein>
    <recommendedName>
        <fullName evidence="4 10">Outer-membrane lipoprotein carrier protein</fullName>
    </recommendedName>
</protein>
<evidence type="ECO:0000256" key="3">
    <source>
        <dbReference type="ARBA" id="ARBA00011245"/>
    </source>
</evidence>
<comment type="function">
    <text evidence="10">Participates in the translocation of lipoproteins from the inner membrane to the outer membrane. Only forms a complex with a lipoprotein if the residue after the N-terminal Cys is not an aspartate (The Asp acts as a targeting signal to indicate that the lipoprotein should stay in the inner membrane).</text>
</comment>
<evidence type="ECO:0000256" key="6">
    <source>
        <dbReference type="ARBA" id="ARBA00022729"/>
    </source>
</evidence>
<name>A0A6N4DZP8_9GAMM</name>
<evidence type="ECO:0000256" key="7">
    <source>
        <dbReference type="ARBA" id="ARBA00022764"/>
    </source>
</evidence>
<evidence type="ECO:0000256" key="8">
    <source>
        <dbReference type="ARBA" id="ARBA00022927"/>
    </source>
</evidence>
<keyword evidence="5 10" id="KW-0813">Transport</keyword>
<dbReference type="Gene3D" id="2.50.20.10">
    <property type="entry name" value="Lipoprotein localisation LolA/LolB/LppX"/>
    <property type="match status" value="1"/>
</dbReference>
<dbReference type="Pfam" id="PF03548">
    <property type="entry name" value="LolA"/>
    <property type="match status" value="1"/>
</dbReference>
<evidence type="ECO:0000256" key="5">
    <source>
        <dbReference type="ARBA" id="ARBA00022448"/>
    </source>
</evidence>
<evidence type="ECO:0000313" key="11">
    <source>
        <dbReference type="EMBL" id="PUE02847.1"/>
    </source>
</evidence>
<evidence type="ECO:0000256" key="1">
    <source>
        <dbReference type="ARBA" id="ARBA00004418"/>
    </source>
</evidence>
<dbReference type="PANTHER" id="PTHR35869:SF1">
    <property type="entry name" value="OUTER-MEMBRANE LIPOPROTEIN CARRIER PROTEIN"/>
    <property type="match status" value="1"/>
</dbReference>
<dbReference type="CDD" id="cd16325">
    <property type="entry name" value="LolA"/>
    <property type="match status" value="1"/>
</dbReference>
<keyword evidence="11" id="KW-0449">Lipoprotein</keyword>
<dbReference type="Proteomes" id="UP000250928">
    <property type="component" value="Unassembled WGS sequence"/>
</dbReference>
<dbReference type="HAMAP" id="MF_00240">
    <property type="entry name" value="LolA"/>
    <property type="match status" value="1"/>
</dbReference>
<comment type="subunit">
    <text evidence="3 10">Monomer.</text>
</comment>
<sequence precursor="true">MTVNNKQPYPGPGVSVSTVLYRRVARWAAVALVLLCPPAHAGTGVVQLERFLQDVTSLKASFEQSVLDPEHQSAIRSQGLFYLQRPGRFRWDYSEPEGQMILADGRQIWHHDPELDQVSVQGQESALKGTPAMLLISGDPVASHFEVIDIGDRQSMGWVELIPRDPESQFTRILLAFTADTLRRMEMADKFGQVTRFQFYDVELNPPLEQSLFYFRPGHGLDIFKSD</sequence>
<organism evidence="11 12">
    <name type="scientific">Candidatus Sedimenticola endophacoides</name>
    <dbReference type="NCBI Taxonomy" id="2548426"/>
    <lineage>
        <taxon>Bacteria</taxon>
        <taxon>Pseudomonadati</taxon>
        <taxon>Pseudomonadota</taxon>
        <taxon>Gammaproteobacteria</taxon>
        <taxon>Chromatiales</taxon>
        <taxon>Sedimenticolaceae</taxon>
        <taxon>Sedimenticola</taxon>
    </lineage>
</organism>
<evidence type="ECO:0000256" key="10">
    <source>
        <dbReference type="HAMAP-Rule" id="MF_00240"/>
    </source>
</evidence>
<feature type="chain" id="PRO_5027183819" description="Outer-membrane lipoprotein carrier protein" evidence="10">
    <location>
        <begin position="42"/>
        <end position="227"/>
    </location>
</feature>
<dbReference type="AlphaFoldDB" id="A0A6N4DZP8"/>
<comment type="subcellular location">
    <subcellularLocation>
        <location evidence="1 10">Periplasm</location>
    </subcellularLocation>
</comment>
<dbReference type="InterPro" id="IPR004564">
    <property type="entry name" value="OM_lipoprot_carrier_LolA-like"/>
</dbReference>
<evidence type="ECO:0000256" key="4">
    <source>
        <dbReference type="ARBA" id="ARBA00014035"/>
    </source>
</evidence>
<accession>A0A6N4DZP8</accession>
<comment type="similarity">
    <text evidence="2 10">Belongs to the LolA family.</text>
</comment>
<keyword evidence="8 10" id="KW-0653">Protein transport</keyword>
<dbReference type="SUPFAM" id="SSF89392">
    <property type="entry name" value="Prokaryotic lipoproteins and lipoprotein localization factors"/>
    <property type="match status" value="1"/>
</dbReference>
<evidence type="ECO:0000313" key="12">
    <source>
        <dbReference type="Proteomes" id="UP000250928"/>
    </source>
</evidence>
<dbReference type="NCBIfam" id="TIGR00547">
    <property type="entry name" value="lolA"/>
    <property type="match status" value="1"/>
</dbReference>
<proteinExistence type="inferred from homology"/>
<dbReference type="InterPro" id="IPR029046">
    <property type="entry name" value="LolA/LolB/LppX"/>
</dbReference>
<keyword evidence="9 10" id="KW-0143">Chaperone</keyword>
<keyword evidence="6 10" id="KW-0732">Signal</keyword>
<evidence type="ECO:0000256" key="9">
    <source>
        <dbReference type="ARBA" id="ARBA00023186"/>
    </source>
</evidence>
<dbReference type="GO" id="GO:0044874">
    <property type="term" value="P:lipoprotein localization to outer membrane"/>
    <property type="evidence" value="ECO:0007669"/>
    <property type="project" value="UniProtKB-UniRule"/>
</dbReference>
<reference evidence="11 12" key="1">
    <citation type="submission" date="2018-01" db="EMBL/GenBank/DDBJ databases">
        <title>Novel co-symbiosis in the lucinid bivalve Phacoides pectinatus.</title>
        <authorList>
            <person name="Lim S.J."/>
            <person name="Davis B.G."/>
            <person name="Gill D.E."/>
            <person name="Engel A.S."/>
            <person name="Anderson L.C."/>
            <person name="Campbell B.J."/>
        </authorList>
    </citation>
    <scope>NUCLEOTIDE SEQUENCE [LARGE SCALE GENOMIC DNA]</scope>
    <source>
        <strain evidence="11">N3_P5</strain>
    </source>
</reference>
<dbReference type="PANTHER" id="PTHR35869">
    <property type="entry name" value="OUTER-MEMBRANE LIPOPROTEIN CARRIER PROTEIN"/>
    <property type="match status" value="1"/>
</dbReference>
<dbReference type="GO" id="GO:0042597">
    <property type="term" value="C:periplasmic space"/>
    <property type="evidence" value="ECO:0007669"/>
    <property type="project" value="UniProtKB-SubCell"/>
</dbReference>
<dbReference type="InterPro" id="IPR018323">
    <property type="entry name" value="OM_lipoprot_carrier_LolA_Pbac"/>
</dbReference>
<dbReference type="GO" id="GO:0042953">
    <property type="term" value="P:lipoprotein transport"/>
    <property type="evidence" value="ECO:0007669"/>
    <property type="project" value="InterPro"/>
</dbReference>
<keyword evidence="7 10" id="KW-0574">Periplasm</keyword>
<feature type="signal peptide" evidence="10">
    <location>
        <begin position="1"/>
        <end position="41"/>
    </location>
</feature>